<protein>
    <submittedName>
        <fullName evidence="2">Uncharacterized protein</fullName>
    </submittedName>
</protein>
<gene>
    <name evidence="2" type="ORF">PT520_11830</name>
</gene>
<dbReference type="AlphaFoldDB" id="A0AAW6VS29"/>
<keyword evidence="1" id="KW-0175">Coiled coil</keyword>
<organism evidence="2 3">
    <name type="scientific">Aliarcobacter butzleri</name>
    <dbReference type="NCBI Taxonomy" id="28197"/>
    <lineage>
        <taxon>Bacteria</taxon>
        <taxon>Pseudomonadati</taxon>
        <taxon>Campylobacterota</taxon>
        <taxon>Epsilonproteobacteria</taxon>
        <taxon>Campylobacterales</taxon>
        <taxon>Arcobacteraceae</taxon>
        <taxon>Aliarcobacter</taxon>
    </lineage>
</organism>
<dbReference type="RefSeq" id="WP_237928393.1">
    <property type="nucleotide sequence ID" value="NZ_JAKKPD010000003.1"/>
</dbReference>
<dbReference type="Proteomes" id="UP001237843">
    <property type="component" value="Unassembled WGS sequence"/>
</dbReference>
<comment type="caution">
    <text evidence="2">The sequence shown here is derived from an EMBL/GenBank/DDBJ whole genome shotgun (WGS) entry which is preliminary data.</text>
</comment>
<evidence type="ECO:0000313" key="2">
    <source>
        <dbReference type="EMBL" id="MDK2063206.1"/>
    </source>
</evidence>
<reference evidence="2" key="2">
    <citation type="submission" date="2023-02" db="EMBL/GenBank/DDBJ databases">
        <authorList>
            <person name="Concha-Toloza M."/>
            <person name="Lopez-Cantillo M."/>
            <person name="Molina-Mora J."/>
            <person name="Collado L."/>
        </authorList>
    </citation>
    <scope>NUCLEOTIDE SEQUENCE</scope>
    <source>
        <strain evidence="2">FR1p273A</strain>
    </source>
</reference>
<feature type="coiled-coil region" evidence="1">
    <location>
        <begin position="340"/>
        <end position="367"/>
    </location>
</feature>
<accession>A0AAW6VS29</accession>
<evidence type="ECO:0000313" key="3">
    <source>
        <dbReference type="Proteomes" id="UP001237843"/>
    </source>
</evidence>
<evidence type="ECO:0000256" key="1">
    <source>
        <dbReference type="SAM" id="Coils"/>
    </source>
</evidence>
<reference evidence="2" key="1">
    <citation type="journal article" date="2023" name="Antibiotics">
        <title>Genomic Characterization of Antibiotic-Resistant Campylobacterales Isolated from Chilean Poultry Meat.</title>
        <authorList>
            <person name="Concha-Toloza M."/>
            <person name="Lopez-Cantillo M."/>
            <person name="Molina-Mora J.A."/>
            <person name="Collado L."/>
        </authorList>
    </citation>
    <scope>NUCLEOTIDE SEQUENCE</scope>
    <source>
        <strain evidence="2">FR1p273A</strain>
    </source>
</reference>
<name>A0AAW6VS29_9BACT</name>
<dbReference type="EMBL" id="JAQTJH010000023">
    <property type="protein sequence ID" value="MDK2063206.1"/>
    <property type="molecule type" value="Genomic_DNA"/>
</dbReference>
<proteinExistence type="predicted"/>
<sequence>MTYENAIKELLKKASDKLTYPVNICVCFFSANYIQFELDDGRKINEILNDKMKNSDDISINWLDNENQINSIKLDDNIITRFRSSDKKLTKKYFNNEQQFIKIDKDGKCRLLLYSLKESLEIEENGFVKQKILDYEKHNYQLESIILPKFEDYIYKSLYVYDNEEAFINAILLQFIMRHVNYNNLAPNKIEISLTRAESLTEEELDFIELIELPKNEREMDIKLENIFGLTYQDVNNLKFMYEKEYHEDLEENIVMELKYKPPHLKTIEINLMDSKEKLIEHIVMLKDNFDRDANLCLNLKERVSEEYLVKANEVLEKFPKSFEKKKDDLIKALFIFDYIQAKKLDIDRLNKEAQEENEMKHNKKDLELINYPKMNPAHSESIFYEIGKLIQEKAGQAKKIHNHIHKFLEQKF</sequence>